<accession>A0A3N0GW26</accession>
<evidence type="ECO:0000313" key="1">
    <source>
        <dbReference type="EMBL" id="RNM16654.1"/>
    </source>
</evidence>
<organism evidence="1 2">
    <name type="scientific">Nocardioides pocheonensis</name>
    <dbReference type="NCBI Taxonomy" id="661485"/>
    <lineage>
        <taxon>Bacteria</taxon>
        <taxon>Bacillati</taxon>
        <taxon>Actinomycetota</taxon>
        <taxon>Actinomycetes</taxon>
        <taxon>Propionibacteriales</taxon>
        <taxon>Nocardioidaceae</taxon>
        <taxon>Nocardioides</taxon>
    </lineage>
</organism>
<dbReference type="OrthoDB" id="9807923at2"/>
<protein>
    <submittedName>
        <fullName evidence="1">Transcriptional regulator</fullName>
    </submittedName>
</protein>
<dbReference type="InterPro" id="IPR019587">
    <property type="entry name" value="Polyketide_cyclase/dehydratase"/>
</dbReference>
<dbReference type="Gene3D" id="3.30.530.20">
    <property type="match status" value="1"/>
</dbReference>
<dbReference type="Proteomes" id="UP000279994">
    <property type="component" value="Unassembled WGS sequence"/>
</dbReference>
<sequence>MSSFVVTRSAVVAARPETVRALVEDFRAWRQWSPWEDLGDLRRTYTGAESGVGARYAWEGGRRAGAGSMEIVAATPESVRIELQFLKPWRATNQVDFTFAPAGEGTQVTWTMTGTHTGVAKLFARFVNADKLVGPDFEKGLAKLKALAEASGTA</sequence>
<name>A0A3N0GW26_9ACTN</name>
<dbReference type="CDD" id="cd07818">
    <property type="entry name" value="SRPBCC_1"/>
    <property type="match status" value="1"/>
</dbReference>
<keyword evidence="2" id="KW-1185">Reference proteome</keyword>
<dbReference type="SUPFAM" id="SSF55961">
    <property type="entry name" value="Bet v1-like"/>
    <property type="match status" value="1"/>
</dbReference>
<dbReference type="AlphaFoldDB" id="A0A3N0GW26"/>
<proteinExistence type="predicted"/>
<comment type="caution">
    <text evidence="1">The sequence shown here is derived from an EMBL/GenBank/DDBJ whole genome shotgun (WGS) entry which is preliminary data.</text>
</comment>
<gene>
    <name evidence="1" type="ORF">EFL26_03750</name>
</gene>
<evidence type="ECO:0000313" key="2">
    <source>
        <dbReference type="Proteomes" id="UP000279994"/>
    </source>
</evidence>
<reference evidence="1 2" key="1">
    <citation type="submission" date="2018-11" db="EMBL/GenBank/DDBJ databases">
        <authorList>
            <person name="Li F."/>
        </authorList>
    </citation>
    <scope>NUCLEOTIDE SEQUENCE [LARGE SCALE GENOMIC DNA]</scope>
    <source>
        <strain evidence="1 2">Gsoil 818</strain>
    </source>
</reference>
<dbReference type="RefSeq" id="WP_123221546.1">
    <property type="nucleotide sequence ID" value="NZ_RJSF01000007.1"/>
</dbReference>
<dbReference type="Pfam" id="PF10604">
    <property type="entry name" value="Polyketide_cyc2"/>
    <property type="match status" value="1"/>
</dbReference>
<dbReference type="EMBL" id="RJSF01000007">
    <property type="protein sequence ID" value="RNM16654.1"/>
    <property type="molecule type" value="Genomic_DNA"/>
</dbReference>
<dbReference type="InterPro" id="IPR023393">
    <property type="entry name" value="START-like_dom_sf"/>
</dbReference>